<keyword evidence="3" id="KW-1185">Reference proteome</keyword>
<evidence type="ECO:0000313" key="3">
    <source>
        <dbReference type="Proteomes" id="UP000266178"/>
    </source>
</evidence>
<dbReference type="Gene3D" id="3.30.70.1060">
    <property type="entry name" value="Dimeric alpha+beta barrel"/>
    <property type="match status" value="1"/>
</dbReference>
<dbReference type="EMBL" id="QWLB01000005">
    <property type="protein sequence ID" value="RIH93548.1"/>
    <property type="molecule type" value="Genomic_DNA"/>
</dbReference>
<gene>
    <name evidence="2" type="ORF">Mgrana_00602</name>
</gene>
<dbReference type="AlphaFoldDB" id="A0A399FBG1"/>
<dbReference type="SUPFAM" id="SSF54909">
    <property type="entry name" value="Dimeric alpha+beta barrel"/>
    <property type="match status" value="1"/>
</dbReference>
<accession>A0A399FBG1</accession>
<dbReference type="InterPro" id="IPR011008">
    <property type="entry name" value="Dimeric_a/b-barrel"/>
</dbReference>
<reference evidence="2 3" key="1">
    <citation type="submission" date="2018-08" db="EMBL/GenBank/DDBJ databases">
        <title>Meiothermus granaticius genome AF-68 sequencing project.</title>
        <authorList>
            <person name="Da Costa M.S."/>
            <person name="Albuquerque L."/>
            <person name="Raposo P."/>
            <person name="Froufe H.J.C."/>
            <person name="Barroso C.S."/>
            <person name="Egas C."/>
        </authorList>
    </citation>
    <scope>NUCLEOTIDE SEQUENCE [LARGE SCALE GENOMIC DNA]</scope>
    <source>
        <strain evidence="2 3">AF-68</strain>
    </source>
</reference>
<dbReference type="GO" id="GO:0016853">
    <property type="term" value="F:isomerase activity"/>
    <property type="evidence" value="ECO:0007669"/>
    <property type="project" value="UniProtKB-KW"/>
</dbReference>
<feature type="domain" description="Muconolactone isomerase" evidence="1">
    <location>
        <begin position="10"/>
        <end position="82"/>
    </location>
</feature>
<comment type="caution">
    <text evidence="2">The sequence shown here is derived from an EMBL/GenBank/DDBJ whole genome shotgun (WGS) entry which is preliminary data.</text>
</comment>
<dbReference type="InterPro" id="IPR026029">
    <property type="entry name" value="MLI_dom"/>
</dbReference>
<sequence>MKFMASLRFNRSPDAAMQALLPAEGVRFKQLMDSGVVTAAYLSADRRRGWMVVSADTAEAAQAAAESLPLHEYFEVEITPLGEG</sequence>
<dbReference type="Pfam" id="PF02426">
    <property type="entry name" value="MIase"/>
    <property type="match status" value="1"/>
</dbReference>
<keyword evidence="2" id="KW-0413">Isomerase</keyword>
<evidence type="ECO:0000259" key="1">
    <source>
        <dbReference type="Pfam" id="PF02426"/>
    </source>
</evidence>
<evidence type="ECO:0000313" key="2">
    <source>
        <dbReference type="EMBL" id="RIH93548.1"/>
    </source>
</evidence>
<name>A0A399FBG1_9DEIN</name>
<dbReference type="RefSeq" id="WP_119356123.1">
    <property type="nucleotide sequence ID" value="NZ_BJXM01000003.1"/>
</dbReference>
<organism evidence="2 3">
    <name type="scientific">Meiothermus granaticius NBRC 107808</name>
    <dbReference type="NCBI Taxonomy" id="1227551"/>
    <lineage>
        <taxon>Bacteria</taxon>
        <taxon>Thermotogati</taxon>
        <taxon>Deinococcota</taxon>
        <taxon>Deinococci</taxon>
        <taxon>Thermales</taxon>
        <taxon>Thermaceae</taxon>
        <taxon>Meiothermus</taxon>
    </lineage>
</organism>
<proteinExistence type="predicted"/>
<dbReference type="Proteomes" id="UP000266178">
    <property type="component" value="Unassembled WGS sequence"/>
</dbReference>
<protein>
    <submittedName>
        <fullName evidence="2">Muconolactone delta-isomerase</fullName>
    </submittedName>
</protein>